<dbReference type="Gene3D" id="3.90.228.10">
    <property type="match status" value="1"/>
</dbReference>
<dbReference type="SUPFAM" id="SSF56399">
    <property type="entry name" value="ADP-ribosylation"/>
    <property type="match status" value="1"/>
</dbReference>
<evidence type="ECO:0000313" key="7">
    <source>
        <dbReference type="Proteomes" id="UP001152795"/>
    </source>
</evidence>
<dbReference type="PANTHER" id="PTHR14453">
    <property type="entry name" value="PARP/ZINC FINGER CCCH TYPE DOMAIN CONTAINING PROTEIN"/>
    <property type="match status" value="1"/>
</dbReference>
<dbReference type="AlphaFoldDB" id="A0A7D9JNQ2"/>
<keyword evidence="4" id="KW-0520">NAD</keyword>
<dbReference type="GO" id="GO:0003714">
    <property type="term" value="F:transcription corepressor activity"/>
    <property type="evidence" value="ECO:0007669"/>
    <property type="project" value="TreeGrafter"/>
</dbReference>
<reference evidence="6" key="1">
    <citation type="submission" date="2020-04" db="EMBL/GenBank/DDBJ databases">
        <authorList>
            <person name="Alioto T."/>
            <person name="Alioto T."/>
            <person name="Gomez Garrido J."/>
        </authorList>
    </citation>
    <scope>NUCLEOTIDE SEQUENCE</scope>
    <source>
        <strain evidence="6">A484AB</strain>
    </source>
</reference>
<keyword evidence="2" id="KW-0328">Glycosyltransferase</keyword>
<protein>
    <submittedName>
        <fullName evidence="6">Poly [ADP-ribose] polymerase 14-like</fullName>
    </submittedName>
</protein>
<evidence type="ECO:0000256" key="3">
    <source>
        <dbReference type="ARBA" id="ARBA00022679"/>
    </source>
</evidence>
<evidence type="ECO:0000256" key="1">
    <source>
        <dbReference type="ARBA" id="ARBA00004123"/>
    </source>
</evidence>
<dbReference type="Proteomes" id="UP001152795">
    <property type="component" value="Unassembled WGS sequence"/>
</dbReference>
<name>A0A7D9JNQ2_PARCT</name>
<feature type="non-terminal residue" evidence="6">
    <location>
        <position position="1"/>
    </location>
</feature>
<sequence>EVSVPEYWEPQPRDSNGKELVSHLVCLDPNKPNHKEEYKKISDHFLQTANQKILQIERVQNPSLFKQYIIKKQSLDEKNGSNEKILFHGTKGDKIKEINESGLNRNYAGIN</sequence>
<comment type="subcellular location">
    <subcellularLocation>
        <location evidence="1">Nucleus</location>
    </subcellularLocation>
</comment>
<dbReference type="GO" id="GO:0010629">
    <property type="term" value="P:negative regulation of gene expression"/>
    <property type="evidence" value="ECO:0007669"/>
    <property type="project" value="TreeGrafter"/>
</dbReference>
<keyword evidence="5" id="KW-0539">Nucleus</keyword>
<evidence type="ECO:0000256" key="2">
    <source>
        <dbReference type="ARBA" id="ARBA00022676"/>
    </source>
</evidence>
<evidence type="ECO:0000256" key="4">
    <source>
        <dbReference type="ARBA" id="ARBA00023027"/>
    </source>
</evidence>
<accession>A0A7D9JNQ2</accession>
<comment type="caution">
    <text evidence="6">The sequence shown here is derived from an EMBL/GenBank/DDBJ whole genome shotgun (WGS) entry which is preliminary data.</text>
</comment>
<gene>
    <name evidence="6" type="ORF">PACLA_8A065186</name>
</gene>
<evidence type="ECO:0000256" key="5">
    <source>
        <dbReference type="ARBA" id="ARBA00023242"/>
    </source>
</evidence>
<proteinExistence type="predicted"/>
<dbReference type="OrthoDB" id="6133115at2759"/>
<dbReference type="GO" id="GO:0005634">
    <property type="term" value="C:nucleus"/>
    <property type="evidence" value="ECO:0007669"/>
    <property type="project" value="UniProtKB-SubCell"/>
</dbReference>
<organism evidence="6 7">
    <name type="scientific">Paramuricea clavata</name>
    <name type="common">Red gorgonian</name>
    <name type="synonym">Violescent sea-whip</name>
    <dbReference type="NCBI Taxonomy" id="317549"/>
    <lineage>
        <taxon>Eukaryota</taxon>
        <taxon>Metazoa</taxon>
        <taxon>Cnidaria</taxon>
        <taxon>Anthozoa</taxon>
        <taxon>Octocorallia</taxon>
        <taxon>Malacalcyonacea</taxon>
        <taxon>Plexauridae</taxon>
        <taxon>Paramuricea</taxon>
    </lineage>
</organism>
<evidence type="ECO:0000313" key="6">
    <source>
        <dbReference type="EMBL" id="CAB4033587.1"/>
    </source>
</evidence>
<keyword evidence="7" id="KW-1185">Reference proteome</keyword>
<feature type="non-terminal residue" evidence="6">
    <location>
        <position position="111"/>
    </location>
</feature>
<dbReference type="InterPro" id="IPR012317">
    <property type="entry name" value="Poly(ADP-ribose)pol_cat_dom"/>
</dbReference>
<dbReference type="EMBL" id="CACRXK020019383">
    <property type="protein sequence ID" value="CAB4033587.1"/>
    <property type="molecule type" value="Genomic_DNA"/>
</dbReference>
<dbReference type="GO" id="GO:0003950">
    <property type="term" value="F:NAD+ poly-ADP-ribosyltransferase activity"/>
    <property type="evidence" value="ECO:0007669"/>
    <property type="project" value="UniProtKB-UniRule"/>
</dbReference>
<dbReference type="GO" id="GO:0005737">
    <property type="term" value="C:cytoplasm"/>
    <property type="evidence" value="ECO:0007669"/>
    <property type="project" value="TreeGrafter"/>
</dbReference>
<dbReference type="InterPro" id="IPR052056">
    <property type="entry name" value="Mono-ARTD/PARP"/>
</dbReference>
<dbReference type="Pfam" id="PF00644">
    <property type="entry name" value="PARP"/>
    <property type="match status" value="1"/>
</dbReference>
<dbReference type="PROSITE" id="PS51059">
    <property type="entry name" value="PARP_CATALYTIC"/>
    <property type="match status" value="1"/>
</dbReference>
<dbReference type="PANTHER" id="PTHR14453:SF67">
    <property type="entry name" value="POLY [ADP-RIBOSE] POLYMERASE"/>
    <property type="match status" value="1"/>
</dbReference>
<keyword evidence="3" id="KW-0808">Transferase</keyword>